<proteinExistence type="predicted"/>
<dbReference type="Gene3D" id="2.40.128.110">
    <property type="entry name" value="Lipid/polyisoprenoid-binding, YceI-like"/>
    <property type="match status" value="1"/>
</dbReference>
<accession>S9W0A9</accession>
<comment type="caution">
    <text evidence="2">The sequence shown here is derived from an EMBL/GenBank/DDBJ whole genome shotgun (WGS) entry which is preliminary data.</text>
</comment>
<evidence type="ECO:0000259" key="1">
    <source>
        <dbReference type="Pfam" id="PF04264"/>
    </source>
</evidence>
<protein>
    <recommendedName>
        <fullName evidence="1">Lipid/polyisoprenoid-binding YceI-like domain-containing protein</fullName>
    </recommendedName>
</protein>
<dbReference type="SUPFAM" id="SSF101874">
    <property type="entry name" value="YceI-like"/>
    <property type="match status" value="1"/>
</dbReference>
<dbReference type="AlphaFoldDB" id="S9W0A9"/>
<name>S9W0A9_9TRYP</name>
<reference evidence="2 3" key="1">
    <citation type="journal article" date="2013" name="PLoS ONE">
        <title>Predicting the Proteins of Angomonas deanei, Strigomonas culicis and Their Respective Endosymbionts Reveals New Aspects of the Trypanosomatidae Family.</title>
        <authorList>
            <person name="Motta M.C."/>
            <person name="Martins A.C."/>
            <person name="de Souza S.S."/>
            <person name="Catta-Preta C.M."/>
            <person name="Silva R."/>
            <person name="Klein C.C."/>
            <person name="de Almeida L.G."/>
            <person name="de Lima Cunha O."/>
            <person name="Ciapina L.P."/>
            <person name="Brocchi M."/>
            <person name="Colabardini A.C."/>
            <person name="de Araujo Lima B."/>
            <person name="Machado C.R."/>
            <person name="de Almeida Soares C.M."/>
            <person name="Probst C.M."/>
            <person name="de Menezes C.B."/>
            <person name="Thompson C.E."/>
            <person name="Bartholomeu D.C."/>
            <person name="Gradia D.F."/>
            <person name="Pavoni D.P."/>
            <person name="Grisard E.C."/>
            <person name="Fantinatti-Garboggini F."/>
            <person name="Marchini F.K."/>
            <person name="Rodrigues-Luiz G.F."/>
            <person name="Wagner G."/>
            <person name="Goldman G.H."/>
            <person name="Fietto J.L."/>
            <person name="Elias M.C."/>
            <person name="Goldman M.H."/>
            <person name="Sagot M.F."/>
            <person name="Pereira M."/>
            <person name="Stoco P.H."/>
            <person name="de Mendonca-Neto R.P."/>
            <person name="Teixeira S.M."/>
            <person name="Maciel T.E."/>
            <person name="de Oliveira Mendes T.A."/>
            <person name="Urmenyi T.P."/>
            <person name="de Souza W."/>
            <person name="Schenkman S."/>
            <person name="de Vasconcelos A.T."/>
        </authorList>
    </citation>
    <scope>NUCLEOTIDE SEQUENCE [LARGE SCALE GENOMIC DNA]</scope>
</reference>
<dbReference type="Pfam" id="PF04264">
    <property type="entry name" value="YceI"/>
    <property type="match status" value="1"/>
</dbReference>
<dbReference type="OrthoDB" id="275678at2759"/>
<dbReference type="InterPro" id="IPR036761">
    <property type="entry name" value="TTHA0802/YceI-like_sf"/>
</dbReference>
<gene>
    <name evidence="2" type="ORF">STCU_02588</name>
</gene>
<dbReference type="Proteomes" id="UP000015354">
    <property type="component" value="Unassembled WGS sequence"/>
</dbReference>
<sequence length="189" mass="21209">MPSFPWRGDRRLSSERELAAVDMYVYTQPAGLLGRLVGRALRFRVERFLVDLGRDGALPRVEVDAESLRPQCEVYPTTKFERAPLGYAEVERLQRRTRGYTLDAPRYPTITFDTTASREDAVEGVLCLRGASQPIRCTKAVEGAEVVVRCPLSLAAFNVPRYSLWLGLFSVSDAVEVETRIPSKTILSL</sequence>
<evidence type="ECO:0000313" key="2">
    <source>
        <dbReference type="EMBL" id="EPY32896.1"/>
    </source>
</evidence>
<dbReference type="EMBL" id="ATMH01002588">
    <property type="protein sequence ID" value="EPY32896.1"/>
    <property type="molecule type" value="Genomic_DNA"/>
</dbReference>
<dbReference type="InterPro" id="IPR007372">
    <property type="entry name" value="Lipid/polyisoprenoid-bd_YceI"/>
</dbReference>
<organism evidence="2 3">
    <name type="scientific">Strigomonas culicis</name>
    <dbReference type="NCBI Taxonomy" id="28005"/>
    <lineage>
        <taxon>Eukaryota</taxon>
        <taxon>Discoba</taxon>
        <taxon>Euglenozoa</taxon>
        <taxon>Kinetoplastea</taxon>
        <taxon>Metakinetoplastina</taxon>
        <taxon>Trypanosomatida</taxon>
        <taxon>Trypanosomatidae</taxon>
        <taxon>Strigomonadinae</taxon>
        <taxon>Strigomonas</taxon>
    </lineage>
</organism>
<keyword evidence="3" id="KW-1185">Reference proteome</keyword>
<feature type="domain" description="Lipid/polyisoprenoid-binding YceI-like" evidence="1">
    <location>
        <begin position="91"/>
        <end position="181"/>
    </location>
</feature>
<evidence type="ECO:0000313" key="3">
    <source>
        <dbReference type="Proteomes" id="UP000015354"/>
    </source>
</evidence>